<reference evidence="3" key="2">
    <citation type="submission" date="2025-08" db="UniProtKB">
        <authorList>
            <consortium name="Ensembl"/>
        </authorList>
    </citation>
    <scope>IDENTIFICATION</scope>
</reference>
<evidence type="ECO:0000256" key="1">
    <source>
        <dbReference type="ARBA" id="ARBA00022679"/>
    </source>
</evidence>
<dbReference type="PANTHER" id="PTHR13947:SF48">
    <property type="entry name" value="N-ACETYLTRANSFERASE 8-RELATED"/>
    <property type="match status" value="1"/>
</dbReference>
<dbReference type="GO" id="GO:0008080">
    <property type="term" value="F:N-acetyltransferase activity"/>
    <property type="evidence" value="ECO:0000318"/>
    <property type="project" value="GO_Central"/>
</dbReference>
<dbReference type="AlphaFoldDB" id="A0A5F8H029"/>
<evidence type="ECO:0000313" key="4">
    <source>
        <dbReference type="Proteomes" id="UP000002280"/>
    </source>
</evidence>
<dbReference type="Ensembl" id="ENSMODT00000068277.1">
    <property type="protein sequence ID" value="ENSMODP00000052974.1"/>
    <property type="gene ID" value="ENSMODG00000044284.1"/>
</dbReference>
<protein>
    <recommendedName>
        <fullName evidence="5">N-acetyltransferase domain-containing protein</fullName>
    </recommendedName>
</protein>
<accession>A0A5F8H029</accession>
<evidence type="ECO:0000313" key="3">
    <source>
        <dbReference type="Ensembl" id="ENSMODP00000052974.1"/>
    </source>
</evidence>
<dbReference type="OMA" id="DHDWEPV"/>
<evidence type="ECO:0000256" key="2">
    <source>
        <dbReference type="SAM" id="Phobius"/>
    </source>
</evidence>
<dbReference type="Bgee" id="ENSMODG00000044284">
    <property type="expression patterns" value="Expressed in kidney and 5 other cell types or tissues"/>
</dbReference>
<dbReference type="InterPro" id="IPR050769">
    <property type="entry name" value="NAT_camello-type"/>
</dbReference>
<dbReference type="PANTHER" id="PTHR13947">
    <property type="entry name" value="GNAT FAMILY N-ACETYLTRANSFERASE"/>
    <property type="match status" value="1"/>
</dbReference>
<keyword evidence="1" id="KW-0808">Transferase</keyword>
<keyword evidence="2" id="KW-1133">Transmembrane helix</keyword>
<keyword evidence="2" id="KW-0472">Membrane</keyword>
<reference evidence="3 4" key="1">
    <citation type="journal article" date="2007" name="Nature">
        <title>Genome of the marsupial Monodelphis domestica reveals innovation in non-coding sequences.</title>
        <authorList>
            <person name="Mikkelsen T.S."/>
            <person name="Wakefield M.J."/>
            <person name="Aken B."/>
            <person name="Amemiya C.T."/>
            <person name="Chang J.L."/>
            <person name="Duke S."/>
            <person name="Garber M."/>
            <person name="Gentles A.J."/>
            <person name="Goodstadt L."/>
            <person name="Heger A."/>
            <person name="Jurka J."/>
            <person name="Kamal M."/>
            <person name="Mauceli E."/>
            <person name="Searle S.M."/>
            <person name="Sharpe T."/>
            <person name="Baker M.L."/>
            <person name="Batzer M.A."/>
            <person name="Benos P.V."/>
            <person name="Belov K."/>
            <person name="Clamp M."/>
            <person name="Cook A."/>
            <person name="Cuff J."/>
            <person name="Das R."/>
            <person name="Davidow L."/>
            <person name="Deakin J.E."/>
            <person name="Fazzari M.J."/>
            <person name="Glass J.L."/>
            <person name="Grabherr M."/>
            <person name="Greally J.M."/>
            <person name="Gu W."/>
            <person name="Hore T.A."/>
            <person name="Huttley G.A."/>
            <person name="Kleber M."/>
            <person name="Jirtle R.L."/>
            <person name="Koina E."/>
            <person name="Lee J.T."/>
            <person name="Mahony S."/>
            <person name="Marra M.A."/>
            <person name="Miller R.D."/>
            <person name="Nicholls R.D."/>
            <person name="Oda M."/>
            <person name="Papenfuss A.T."/>
            <person name="Parra Z.E."/>
            <person name="Pollock D.D."/>
            <person name="Ray D.A."/>
            <person name="Schein J.E."/>
            <person name="Speed T.P."/>
            <person name="Thompson K."/>
            <person name="VandeBerg J.L."/>
            <person name="Wade C.M."/>
            <person name="Walker J.A."/>
            <person name="Waters P.D."/>
            <person name="Webber C."/>
            <person name="Weidman J.R."/>
            <person name="Xie X."/>
            <person name="Zody M.C."/>
            <person name="Baldwin J."/>
            <person name="Abdouelleil A."/>
            <person name="Abdulkadir J."/>
            <person name="Abebe A."/>
            <person name="Abera B."/>
            <person name="Abreu J."/>
            <person name="Acer S.C."/>
            <person name="Aftuck L."/>
            <person name="Alexander A."/>
            <person name="An P."/>
            <person name="Anderson E."/>
            <person name="Anderson S."/>
            <person name="Arachi H."/>
            <person name="Azer M."/>
            <person name="Bachantsang P."/>
            <person name="Barry A."/>
            <person name="Bayul T."/>
            <person name="Berlin A."/>
            <person name="Bessette D."/>
            <person name="Bloom T."/>
            <person name="Bloom T."/>
            <person name="Boguslavskiy L."/>
            <person name="Bonnet C."/>
            <person name="Boukhgalter B."/>
            <person name="Bourzgui I."/>
            <person name="Brown A."/>
            <person name="Cahill P."/>
            <person name="Channer S."/>
            <person name="Cheshatsang Y."/>
            <person name="Chuda L."/>
            <person name="Citroen M."/>
            <person name="Collymore A."/>
            <person name="Cooke P."/>
            <person name="Costello M."/>
            <person name="D'Aco K."/>
            <person name="Daza R."/>
            <person name="De Haan G."/>
            <person name="DeGray S."/>
            <person name="DeMaso C."/>
            <person name="Dhargay N."/>
            <person name="Dooley K."/>
            <person name="Dooley E."/>
            <person name="Doricent M."/>
            <person name="Dorje P."/>
            <person name="Dorjee K."/>
            <person name="Dupes A."/>
            <person name="Elong R."/>
            <person name="Falk J."/>
            <person name="Farina A."/>
            <person name="Faro S."/>
            <person name="Ferguson D."/>
            <person name="Fisher S."/>
            <person name="Foley C.D."/>
            <person name="Franke A."/>
            <person name="Friedrich D."/>
            <person name="Gadbois L."/>
            <person name="Gearin G."/>
            <person name="Gearin C.R."/>
            <person name="Giannoukos G."/>
            <person name="Goode T."/>
            <person name="Graham J."/>
            <person name="Grandbois E."/>
            <person name="Grewal S."/>
            <person name="Gyaltsen K."/>
            <person name="Hafez N."/>
            <person name="Hagos B."/>
            <person name="Hall J."/>
            <person name="Henson C."/>
            <person name="Hollinger A."/>
            <person name="Honan T."/>
            <person name="Huard M.D."/>
            <person name="Hughes L."/>
            <person name="Hurhula B."/>
            <person name="Husby M.E."/>
            <person name="Kamat A."/>
            <person name="Kanga B."/>
            <person name="Kashin S."/>
            <person name="Khazanovich D."/>
            <person name="Kisner P."/>
            <person name="Lance K."/>
            <person name="Lara M."/>
            <person name="Lee W."/>
            <person name="Lennon N."/>
            <person name="Letendre F."/>
            <person name="LeVine R."/>
            <person name="Lipovsky A."/>
            <person name="Liu X."/>
            <person name="Liu J."/>
            <person name="Liu S."/>
            <person name="Lokyitsang T."/>
            <person name="Lokyitsang Y."/>
            <person name="Lubonja R."/>
            <person name="Lui A."/>
            <person name="MacDonald P."/>
            <person name="Magnisalis V."/>
            <person name="Maru K."/>
            <person name="Matthews C."/>
            <person name="McCusker W."/>
            <person name="McDonough S."/>
            <person name="Mehta T."/>
            <person name="Meldrim J."/>
            <person name="Meneus L."/>
            <person name="Mihai O."/>
            <person name="Mihalev A."/>
            <person name="Mihova T."/>
            <person name="Mittelman R."/>
            <person name="Mlenga V."/>
            <person name="Montmayeur A."/>
            <person name="Mulrain L."/>
            <person name="Navidi A."/>
            <person name="Naylor J."/>
            <person name="Negash T."/>
            <person name="Nguyen T."/>
            <person name="Nguyen N."/>
            <person name="Nicol R."/>
            <person name="Norbu C."/>
            <person name="Norbu N."/>
            <person name="Novod N."/>
            <person name="O'Neill B."/>
            <person name="Osman S."/>
            <person name="Markiewicz E."/>
            <person name="Oyono O.L."/>
            <person name="Patti C."/>
            <person name="Phunkhang P."/>
            <person name="Pierre F."/>
            <person name="Priest M."/>
            <person name="Raghuraman S."/>
            <person name="Rege F."/>
            <person name="Reyes R."/>
            <person name="Rise C."/>
            <person name="Rogov P."/>
            <person name="Ross K."/>
            <person name="Ryan E."/>
            <person name="Settipalli S."/>
            <person name="Shea T."/>
            <person name="Sherpa N."/>
            <person name="Shi L."/>
            <person name="Shih D."/>
            <person name="Sparrow T."/>
            <person name="Spaulding J."/>
            <person name="Stalker J."/>
            <person name="Stange-Thomann N."/>
            <person name="Stavropoulos S."/>
            <person name="Stone C."/>
            <person name="Strader C."/>
            <person name="Tesfaye S."/>
            <person name="Thomson T."/>
            <person name="Thoulutsang Y."/>
            <person name="Thoulutsang D."/>
            <person name="Topham K."/>
            <person name="Topping I."/>
            <person name="Tsamla T."/>
            <person name="Vassiliev H."/>
            <person name="Vo A."/>
            <person name="Wangchuk T."/>
            <person name="Wangdi T."/>
            <person name="Weiand M."/>
            <person name="Wilkinson J."/>
            <person name="Wilson A."/>
            <person name="Yadav S."/>
            <person name="Young G."/>
            <person name="Yu Q."/>
            <person name="Zembek L."/>
            <person name="Zhong D."/>
            <person name="Zimmer A."/>
            <person name="Zwirko Z."/>
            <person name="Jaffe D.B."/>
            <person name="Alvarez P."/>
            <person name="Brockman W."/>
            <person name="Butler J."/>
            <person name="Chin C."/>
            <person name="Gnerre S."/>
            <person name="MacCallum I."/>
            <person name="Graves J.A."/>
            <person name="Ponting C.P."/>
            <person name="Breen M."/>
            <person name="Samollow P.B."/>
            <person name="Lander E.S."/>
            <person name="Lindblad-Toh K."/>
        </authorList>
    </citation>
    <scope>NUCLEOTIDE SEQUENCE [LARGE SCALE GENOMIC DNA]</scope>
</reference>
<reference evidence="3" key="3">
    <citation type="submission" date="2025-09" db="UniProtKB">
        <authorList>
            <consortium name="Ensembl"/>
        </authorList>
    </citation>
    <scope>IDENTIFICATION</scope>
</reference>
<dbReference type="InParanoid" id="A0A5F8H029"/>
<evidence type="ECO:0008006" key="5">
    <source>
        <dbReference type="Google" id="ProtNLM"/>
    </source>
</evidence>
<proteinExistence type="predicted"/>
<organism evidence="3 4">
    <name type="scientific">Monodelphis domestica</name>
    <name type="common">Gray short-tailed opossum</name>
    <dbReference type="NCBI Taxonomy" id="13616"/>
    <lineage>
        <taxon>Eukaryota</taxon>
        <taxon>Metazoa</taxon>
        <taxon>Chordata</taxon>
        <taxon>Craniata</taxon>
        <taxon>Vertebrata</taxon>
        <taxon>Euteleostomi</taxon>
        <taxon>Mammalia</taxon>
        <taxon>Metatheria</taxon>
        <taxon>Didelphimorphia</taxon>
        <taxon>Didelphidae</taxon>
        <taxon>Monodelphis</taxon>
    </lineage>
</organism>
<sequence>MAPYHIRKYQDQDRETVIDIFTKGILYHVPASFFHLLKQPRSFLLLFGVSGAMFLGSGSCILSLLAFLGLLIILWWIVRYPYSDYVDHALHTDMRDIRKSYLSDKGSCFWVAETDNCCDLSSGKKSRIMLPRPGSGVYRRVCQQMRSVRDTTLGSKLLDSAKKCIKSN</sequence>
<dbReference type="STRING" id="13616.ENSMODP00000052974"/>
<dbReference type="GeneTree" id="ENSGT00950000182932"/>
<dbReference type="Proteomes" id="UP000002280">
    <property type="component" value="Chromosome 1"/>
</dbReference>
<feature type="transmembrane region" description="Helical" evidence="2">
    <location>
        <begin position="43"/>
        <end position="76"/>
    </location>
</feature>
<keyword evidence="4" id="KW-1185">Reference proteome</keyword>
<keyword evidence="2" id="KW-0812">Transmembrane</keyword>
<name>A0A5F8H029_MONDO</name>